<dbReference type="Proteomes" id="UP000030649">
    <property type="component" value="Unassembled WGS sequence"/>
</dbReference>
<sequence length="125" mass="14438">MSYNQPRGFNVDHNTGDEGFVRLRLRKISWFEIRADRNVPPADEIDEVILKQETTGEWYVSLVTTVEDAPEKPPPSEIEPQDCVGVDCDITSYIHTSENLSVDTLDMSDEYDRYAREQAKLDRKE</sequence>
<organism evidence="1 2">
    <name type="scientific">Haloquadratum walsbyi J07HQW1</name>
    <dbReference type="NCBI Taxonomy" id="1238424"/>
    <lineage>
        <taxon>Archaea</taxon>
        <taxon>Methanobacteriati</taxon>
        <taxon>Methanobacteriota</taxon>
        <taxon>Stenosarchaea group</taxon>
        <taxon>Halobacteria</taxon>
        <taxon>Halobacteriales</taxon>
        <taxon>Haloferacaceae</taxon>
        <taxon>Haloquadratum</taxon>
    </lineage>
</organism>
<dbReference type="AlphaFoldDB" id="U1MTC3"/>
<protein>
    <submittedName>
        <fullName evidence="1">Putative transposase</fullName>
    </submittedName>
</protein>
<accession>U1MTC3</accession>
<dbReference type="HOGENOM" id="CLU_162435_0_0_2"/>
<reference evidence="1 2" key="1">
    <citation type="journal article" date="2013" name="PLoS ONE">
        <title>Assembly-driven community genomics of a hypersaline microbial ecosystem.</title>
        <authorList>
            <person name="Podell S."/>
            <person name="Ugalde J.A."/>
            <person name="Narasingarao P."/>
            <person name="Banfield J.F."/>
            <person name="Heidelberg K.B."/>
            <person name="Allen E.E."/>
        </authorList>
    </citation>
    <scope>NUCLEOTIDE SEQUENCE [LARGE SCALE GENOMIC DNA]</scope>
    <source>
        <strain evidence="2">J07HQW1</strain>
    </source>
</reference>
<gene>
    <name evidence="1" type="ORF">J07HQW1_03567</name>
</gene>
<name>U1MTC3_9EURY</name>
<proteinExistence type="predicted"/>
<evidence type="ECO:0000313" key="1">
    <source>
        <dbReference type="EMBL" id="ERG93504.1"/>
    </source>
</evidence>
<dbReference type="EMBL" id="KE356560">
    <property type="protein sequence ID" value="ERG93504.1"/>
    <property type="molecule type" value="Genomic_DNA"/>
</dbReference>
<evidence type="ECO:0000313" key="2">
    <source>
        <dbReference type="Proteomes" id="UP000030649"/>
    </source>
</evidence>